<evidence type="ECO:0000313" key="3">
    <source>
        <dbReference type="Proteomes" id="UP000011134"/>
    </source>
</evidence>
<proteinExistence type="predicted"/>
<dbReference type="PATRIC" id="fig|1056511.3.peg.4545"/>
<protein>
    <recommendedName>
        <fullName evidence="1">Hemerythrin-like domain-containing protein</fullName>
    </recommendedName>
</protein>
<evidence type="ECO:0000313" key="2">
    <source>
        <dbReference type="EMBL" id="ELR63437.1"/>
    </source>
</evidence>
<sequence length="181" mass="21497">MMLESIHTEHGYINRLLNVLQQKLDAIRHGRPVNYSLIKDIIDYLQKQAECCHHPKEDLLYRYYQSHYANSREMQNLEAEHEELSELTREFAETVDMILMDAVIPLDVFAEKLNVFVNRQRAHLEFEEKHILPLLRNTFTAEDWLAVSAEYEQCEYDPLFGDKVAERYRNLAERLKVQASK</sequence>
<dbReference type="AlphaFoldDB" id="L8J7I4"/>
<dbReference type="InterPro" id="IPR012312">
    <property type="entry name" value="Hemerythrin-like"/>
</dbReference>
<dbReference type="Proteomes" id="UP000011134">
    <property type="component" value="Unassembled WGS sequence"/>
</dbReference>
<gene>
    <name evidence="2" type="ORF">C942_03730</name>
</gene>
<organism evidence="2 3">
    <name type="scientific">Photobacterium marinum</name>
    <dbReference type="NCBI Taxonomy" id="1056511"/>
    <lineage>
        <taxon>Bacteria</taxon>
        <taxon>Pseudomonadati</taxon>
        <taxon>Pseudomonadota</taxon>
        <taxon>Gammaproteobacteria</taxon>
        <taxon>Vibrionales</taxon>
        <taxon>Vibrionaceae</taxon>
        <taxon>Photobacterium</taxon>
    </lineage>
</organism>
<comment type="caution">
    <text evidence="2">The sequence shown here is derived from an EMBL/GenBank/DDBJ whole genome shotgun (WGS) entry which is preliminary data.</text>
</comment>
<dbReference type="PANTHER" id="PTHR39966">
    <property type="entry name" value="BLL2471 PROTEIN-RELATED"/>
    <property type="match status" value="1"/>
</dbReference>
<accession>L8J7I4</accession>
<dbReference type="PANTHER" id="PTHR39966:SF1">
    <property type="entry name" value="HEMERYTHRIN-LIKE DOMAIN-CONTAINING PROTEIN"/>
    <property type="match status" value="1"/>
</dbReference>
<evidence type="ECO:0000259" key="1">
    <source>
        <dbReference type="Pfam" id="PF01814"/>
    </source>
</evidence>
<reference evidence="2 3" key="1">
    <citation type="submission" date="2012-12" db="EMBL/GenBank/DDBJ databases">
        <title>Genome Assembly of Photobacterium sp. AK15.</title>
        <authorList>
            <person name="Khatri I."/>
            <person name="Vaidya B."/>
            <person name="Srinivas T.N.R."/>
            <person name="Subramanian S."/>
            <person name="Pinnaka A."/>
        </authorList>
    </citation>
    <scope>NUCLEOTIDE SEQUENCE [LARGE SCALE GENOMIC DNA]</scope>
    <source>
        <strain evidence="2 3">AK15</strain>
    </source>
</reference>
<dbReference type="Pfam" id="PF01814">
    <property type="entry name" value="Hemerythrin"/>
    <property type="match status" value="1"/>
</dbReference>
<dbReference type="OrthoDB" id="7349010at2"/>
<feature type="domain" description="Hemerythrin-like" evidence="1">
    <location>
        <begin position="2"/>
        <end position="135"/>
    </location>
</feature>
<name>L8J7I4_9GAMM</name>
<dbReference type="Gene3D" id="1.20.120.520">
    <property type="entry name" value="nmb1532 protein domain like"/>
    <property type="match status" value="1"/>
</dbReference>
<dbReference type="GO" id="GO:0005886">
    <property type="term" value="C:plasma membrane"/>
    <property type="evidence" value="ECO:0007669"/>
    <property type="project" value="TreeGrafter"/>
</dbReference>
<keyword evidence="3" id="KW-1185">Reference proteome</keyword>
<dbReference type="RefSeq" id="WP_007470576.1">
    <property type="nucleotide sequence ID" value="NZ_AMZO01000040.1"/>
</dbReference>
<dbReference type="EMBL" id="AMZO01000040">
    <property type="protein sequence ID" value="ELR63437.1"/>
    <property type="molecule type" value="Genomic_DNA"/>
</dbReference>
<dbReference type="CDD" id="cd12108">
    <property type="entry name" value="Hr-like"/>
    <property type="match status" value="1"/>
</dbReference>